<keyword evidence="3" id="KW-1185">Reference proteome</keyword>
<sequence length="914" mass="105310">MLPMELERRRCEAGNDGNTLYSENSISFSDKATEPRNLNLRIENRSLVIVQQSLTKQQQPNWEHTFLKRETKRVNGGEVQSDSAPKTKGSLLDQHKRPAELVACQLQTFGDTQQRSQTEWRDTFIASVDPPMPLIEKQGYLNGQECERILKKLEFLQDEGKFAEHEHLVTACIQRFADGENPDMELALKIERGVASSYQKEFKNSKRMFISVIKSEKTKNCDVMNPSILTARAYFLLVADYRNRKPVKFSPLFEFLQRSEFLLQNHDSPEDWAELYYNYGSVWLKYMSIIPDDLRNAQARETARDKAKYYYEQAVSFCRRDKRPRVQIKKRTYCHLKLAALLLDCSSTAARTQEKEVAPSDITKAKEHLDFVQYRLGESVPTGTQVQLLKTRSDQFYRQRLYQLAKETAEEAFQLASSNRFNTELDTLQERIQFLDVKLEVAKEVAIMEIEDTHTESCYSGTENTPVSVGVYSNAKQIAKERTDNGQVTCTDMKGSLSRFPSNNSVSTVSEARSKAHTKSLTLMVSNFSVVLVGQSSIEQGKNDHCCGQERLSKEAQAHCRKEDSGGIVSSSVEKPMPLIKKQGYLKGPRCERILEKLEILQDNGHFIKHEHLVLSLLQLCANGNEPDMELALKIERGVAFSYQKESKKSKSMFTSVIQSNKERTCHVLNSNILMARAYFLLVADIRKRKPVKLPRLFEYLKRSELLLQNYDSPEDWAELYQKYGRLWLDRMSLIPDDQRNAPARTTAKENARYYFEQAISYSQKDHRLRVRVKRQRYIRLNLATLLLDCVSTAVRTQAKAIPLSDIKEAEEHLNFIQHDLGDSVPAGTRIQLLKIRSDQFYRQGFLQLAKETAEQALHLASSNKFNTELDPLRRRITFLDDNVEKFKLVVSKELEQSSSETCCKAFRTFYIDN</sequence>
<organism evidence="2 3">
    <name type="scientific">Pocillopora damicornis</name>
    <name type="common">Cauliflower coral</name>
    <name type="synonym">Millepora damicornis</name>
    <dbReference type="NCBI Taxonomy" id="46731"/>
    <lineage>
        <taxon>Eukaryota</taxon>
        <taxon>Metazoa</taxon>
        <taxon>Cnidaria</taxon>
        <taxon>Anthozoa</taxon>
        <taxon>Hexacorallia</taxon>
        <taxon>Scleractinia</taxon>
        <taxon>Astrocoeniina</taxon>
        <taxon>Pocilloporidae</taxon>
        <taxon>Pocillopora</taxon>
    </lineage>
</organism>
<evidence type="ECO:0000313" key="2">
    <source>
        <dbReference type="EMBL" id="RMX47105.1"/>
    </source>
</evidence>
<dbReference type="Proteomes" id="UP000275408">
    <property type="component" value="Unassembled WGS sequence"/>
</dbReference>
<evidence type="ECO:0000256" key="1">
    <source>
        <dbReference type="SAM" id="MobiDB-lite"/>
    </source>
</evidence>
<feature type="region of interest" description="Disordered" evidence="1">
    <location>
        <begin position="69"/>
        <end position="91"/>
    </location>
</feature>
<protein>
    <submittedName>
        <fullName evidence="2">Uncharacterized protein</fullName>
    </submittedName>
</protein>
<gene>
    <name evidence="2" type="ORF">pdam_00021008</name>
</gene>
<comment type="caution">
    <text evidence="2">The sequence shown here is derived from an EMBL/GenBank/DDBJ whole genome shotgun (WGS) entry which is preliminary data.</text>
</comment>
<dbReference type="OrthoDB" id="5975409at2759"/>
<reference evidence="2 3" key="1">
    <citation type="journal article" date="2018" name="Sci. Rep.">
        <title>Comparative analysis of the Pocillopora damicornis genome highlights role of immune system in coral evolution.</title>
        <authorList>
            <person name="Cunning R."/>
            <person name="Bay R.A."/>
            <person name="Gillette P."/>
            <person name="Baker A.C."/>
            <person name="Traylor-Knowles N."/>
        </authorList>
    </citation>
    <scope>NUCLEOTIDE SEQUENCE [LARGE SCALE GENOMIC DNA]</scope>
    <source>
        <strain evidence="2">RSMAS</strain>
        <tissue evidence="2">Whole animal</tissue>
    </source>
</reference>
<accession>A0A3M6U0A4</accession>
<dbReference type="AlphaFoldDB" id="A0A3M6U0A4"/>
<evidence type="ECO:0000313" key="3">
    <source>
        <dbReference type="Proteomes" id="UP000275408"/>
    </source>
</evidence>
<proteinExistence type="predicted"/>
<dbReference type="EMBL" id="RCHS01002491">
    <property type="protein sequence ID" value="RMX47105.1"/>
    <property type="molecule type" value="Genomic_DNA"/>
</dbReference>
<name>A0A3M6U0A4_POCDA</name>